<feature type="compositionally biased region" description="Polar residues" evidence="1">
    <location>
        <begin position="1"/>
        <end position="18"/>
    </location>
</feature>
<dbReference type="Proteomes" id="UP000016935">
    <property type="component" value="Unassembled WGS sequence"/>
</dbReference>
<dbReference type="STRING" id="671987.R0JY83"/>
<evidence type="ECO:0000313" key="2">
    <source>
        <dbReference type="EMBL" id="EOA85878.1"/>
    </source>
</evidence>
<dbReference type="HOGENOM" id="CLU_035250_0_0_1"/>
<feature type="compositionally biased region" description="Polar residues" evidence="1">
    <location>
        <begin position="46"/>
        <end position="57"/>
    </location>
</feature>
<reference evidence="2 3" key="2">
    <citation type="journal article" date="2013" name="PLoS Genet.">
        <title>Comparative genome structure, secondary metabolite, and effector coding capacity across Cochliobolus pathogens.</title>
        <authorList>
            <person name="Condon B.J."/>
            <person name="Leng Y."/>
            <person name="Wu D."/>
            <person name="Bushley K.E."/>
            <person name="Ohm R.A."/>
            <person name="Otillar R."/>
            <person name="Martin J."/>
            <person name="Schackwitz W."/>
            <person name="Grimwood J."/>
            <person name="MohdZainudin N."/>
            <person name="Xue C."/>
            <person name="Wang R."/>
            <person name="Manning V.A."/>
            <person name="Dhillon B."/>
            <person name="Tu Z.J."/>
            <person name="Steffenson B.J."/>
            <person name="Salamov A."/>
            <person name="Sun H."/>
            <person name="Lowry S."/>
            <person name="LaButti K."/>
            <person name="Han J."/>
            <person name="Copeland A."/>
            <person name="Lindquist E."/>
            <person name="Barry K."/>
            <person name="Schmutz J."/>
            <person name="Baker S.E."/>
            <person name="Ciuffetti L.M."/>
            <person name="Grigoriev I.V."/>
            <person name="Zhong S."/>
            <person name="Turgeon B.G."/>
        </authorList>
    </citation>
    <scope>NUCLEOTIDE SEQUENCE [LARGE SCALE GENOMIC DNA]</scope>
    <source>
        <strain evidence="3">28A</strain>
    </source>
</reference>
<name>R0JY83_EXST2</name>
<feature type="region of interest" description="Disordered" evidence="1">
    <location>
        <begin position="74"/>
        <end position="230"/>
    </location>
</feature>
<feature type="compositionally biased region" description="Low complexity" evidence="1">
    <location>
        <begin position="156"/>
        <end position="168"/>
    </location>
</feature>
<organism evidence="2 3">
    <name type="scientific">Exserohilum turcicum (strain 28A)</name>
    <name type="common">Northern leaf blight fungus</name>
    <name type="synonym">Setosphaeria turcica</name>
    <dbReference type="NCBI Taxonomy" id="671987"/>
    <lineage>
        <taxon>Eukaryota</taxon>
        <taxon>Fungi</taxon>
        <taxon>Dikarya</taxon>
        <taxon>Ascomycota</taxon>
        <taxon>Pezizomycotina</taxon>
        <taxon>Dothideomycetes</taxon>
        <taxon>Pleosporomycetidae</taxon>
        <taxon>Pleosporales</taxon>
        <taxon>Pleosporineae</taxon>
        <taxon>Pleosporaceae</taxon>
        <taxon>Exserohilum</taxon>
    </lineage>
</organism>
<feature type="compositionally biased region" description="Polar residues" evidence="1">
    <location>
        <begin position="174"/>
        <end position="187"/>
    </location>
</feature>
<dbReference type="EMBL" id="KB908626">
    <property type="protein sequence ID" value="EOA85878.1"/>
    <property type="molecule type" value="Genomic_DNA"/>
</dbReference>
<feature type="compositionally biased region" description="Polar residues" evidence="1">
    <location>
        <begin position="195"/>
        <end position="209"/>
    </location>
</feature>
<evidence type="ECO:0000256" key="1">
    <source>
        <dbReference type="SAM" id="MobiDB-lite"/>
    </source>
</evidence>
<feature type="compositionally biased region" description="Polar residues" evidence="1">
    <location>
        <begin position="76"/>
        <end position="122"/>
    </location>
</feature>
<sequence>MTLTTAPLTLTVSETEPSTGCLDGPANSADVSRVTGAPPPPDATEIRTQSASGSFNPTLTASVTASSSLASIASDEPQNMVSVPETSSLVATGGSTSAVDESAGSFVSSGQATMSSSATGISDNGRPAVSPNPSNINDDGEPAVSPSVSGAGGNGQSPASPGASGSSQLVSGAAPSTSLTGLPTSIGESGAPIPTTATISASGVSSVTDLSPDGPTLTETSLGDKSTSLAGAQASDSVGLYRPTGSLTGPNASNQNGTIALSAPSVDALKLSLFLKNLGVWVFNESRIVELSASNPREDTDDLASLVAAIGVQEQTQLRTLRTLLTQSGYPDVPPCRYDLPSNLTELSFLMVTLKSINLGVFMSMAEAADGPVAILLSSIASVDAKHIALLGDYSHRNASAQSFDTPATPAWAYNIALEYTQPGSCSVQLPLPLLPKLTINEKTAFHVQPGTNFWKYDSPLQPVGHSFCSFDNAIRAH</sequence>
<reference evidence="2 3" key="1">
    <citation type="journal article" date="2012" name="PLoS Pathog.">
        <title>Diverse lifestyles and strategies of plant pathogenesis encoded in the genomes of eighteen Dothideomycetes fungi.</title>
        <authorList>
            <person name="Ohm R.A."/>
            <person name="Feau N."/>
            <person name="Henrissat B."/>
            <person name="Schoch C.L."/>
            <person name="Horwitz B.A."/>
            <person name="Barry K.W."/>
            <person name="Condon B.J."/>
            <person name="Copeland A.C."/>
            <person name="Dhillon B."/>
            <person name="Glaser F."/>
            <person name="Hesse C.N."/>
            <person name="Kosti I."/>
            <person name="LaButti K."/>
            <person name="Lindquist E.A."/>
            <person name="Lucas S."/>
            <person name="Salamov A.A."/>
            <person name="Bradshaw R.E."/>
            <person name="Ciuffetti L."/>
            <person name="Hamelin R.C."/>
            <person name="Kema G.H.J."/>
            <person name="Lawrence C."/>
            <person name="Scott J.A."/>
            <person name="Spatafora J.W."/>
            <person name="Turgeon B.G."/>
            <person name="de Wit P.J.G.M."/>
            <person name="Zhong S."/>
            <person name="Goodwin S.B."/>
            <person name="Grigoriev I.V."/>
        </authorList>
    </citation>
    <scope>NUCLEOTIDE SEQUENCE [LARGE SCALE GENOMIC DNA]</scope>
    <source>
        <strain evidence="3">28A</strain>
    </source>
</reference>
<dbReference type="GeneID" id="19403279"/>
<feature type="region of interest" description="Disordered" evidence="1">
    <location>
        <begin position="1"/>
        <end position="59"/>
    </location>
</feature>
<proteinExistence type="predicted"/>
<accession>R0JY83</accession>
<protein>
    <submittedName>
        <fullName evidence="2">Uncharacterized protein</fullName>
    </submittedName>
</protein>
<gene>
    <name evidence="2" type="ORF">SETTUDRAFT_28836</name>
</gene>
<dbReference type="RefSeq" id="XP_008026377.1">
    <property type="nucleotide sequence ID" value="XM_008028186.1"/>
</dbReference>
<dbReference type="AlphaFoldDB" id="R0JY83"/>
<dbReference type="OrthoDB" id="1001765at2759"/>
<feature type="compositionally biased region" description="Polar residues" evidence="1">
    <location>
        <begin position="217"/>
        <end position="230"/>
    </location>
</feature>
<keyword evidence="3" id="KW-1185">Reference proteome</keyword>
<evidence type="ECO:0000313" key="3">
    <source>
        <dbReference type="Proteomes" id="UP000016935"/>
    </source>
</evidence>